<dbReference type="Gene3D" id="3.40.50.1240">
    <property type="entry name" value="Phosphoglycerate mutase-like"/>
    <property type="match status" value="1"/>
</dbReference>
<proteinExistence type="predicted"/>
<evidence type="ECO:0000313" key="1">
    <source>
        <dbReference type="EMBL" id="CAH1222228.1"/>
    </source>
</evidence>
<accession>A0ABN8GYH8</accession>
<dbReference type="InterPro" id="IPR029033">
    <property type="entry name" value="His_PPase_superfam"/>
</dbReference>
<keyword evidence="1" id="KW-0413">Isomerase</keyword>
<gene>
    <name evidence="1" type="primary">gpmA</name>
    <name evidence="1" type="ORF">PAECIP111893_04831</name>
</gene>
<evidence type="ECO:0000313" key="2">
    <source>
        <dbReference type="Proteomes" id="UP000838686"/>
    </source>
</evidence>
<organism evidence="1 2">
    <name type="scientific">Paenibacillus plantiphilus</name>
    <dbReference type="NCBI Taxonomy" id="2905650"/>
    <lineage>
        <taxon>Bacteria</taxon>
        <taxon>Bacillati</taxon>
        <taxon>Bacillota</taxon>
        <taxon>Bacilli</taxon>
        <taxon>Bacillales</taxon>
        <taxon>Paenibacillaceae</taxon>
        <taxon>Paenibacillus</taxon>
    </lineage>
</organism>
<dbReference type="InterPro" id="IPR013078">
    <property type="entry name" value="His_Pase_superF_clade-1"/>
</dbReference>
<dbReference type="SUPFAM" id="SSF53254">
    <property type="entry name" value="Phosphoglycerate mutase-like"/>
    <property type="match status" value="1"/>
</dbReference>
<protein>
    <submittedName>
        <fullName evidence="1">2,3-bisphosphoglycerate-dependent phosphoglycerate mutase</fullName>
        <ecNumber evidence="1">5.4.2.11</ecNumber>
    </submittedName>
</protein>
<dbReference type="PANTHER" id="PTHR48100">
    <property type="entry name" value="BROAD-SPECIFICITY PHOSPHATASE YOR283W-RELATED"/>
    <property type="match status" value="1"/>
</dbReference>
<dbReference type="GO" id="GO:0004619">
    <property type="term" value="F:phosphoglycerate mutase activity"/>
    <property type="evidence" value="ECO:0007669"/>
    <property type="project" value="UniProtKB-EC"/>
</dbReference>
<name>A0ABN8GYH8_9BACL</name>
<dbReference type="EMBL" id="CAKMMF010000038">
    <property type="protein sequence ID" value="CAH1222228.1"/>
    <property type="molecule type" value="Genomic_DNA"/>
</dbReference>
<dbReference type="CDD" id="cd07067">
    <property type="entry name" value="HP_PGM_like"/>
    <property type="match status" value="1"/>
</dbReference>
<dbReference type="Pfam" id="PF00300">
    <property type="entry name" value="His_Phos_1"/>
    <property type="match status" value="1"/>
</dbReference>
<sequence length="202" mass="22892">MNKLILIRHGEAEHLLHGMVGGWTDTQLTALGREQARRTGEKLLHQLSNTPVYLLGSDLSRACETAEIIGAILNTKPVIVEDLRELNNGAAATLSKEEAEKLALPMTEPIIDWIPYPNAESWRMMHTRLSNFMDKIALDNNEVVIIVSHSNAIIALIHWWLSFPPEMFNRSFDIQPCSITHLRINEWQEKTIAKLNDTAHLD</sequence>
<dbReference type="PANTHER" id="PTHR48100:SF1">
    <property type="entry name" value="HISTIDINE PHOSPHATASE FAMILY PROTEIN-RELATED"/>
    <property type="match status" value="1"/>
</dbReference>
<dbReference type="Proteomes" id="UP000838686">
    <property type="component" value="Unassembled WGS sequence"/>
</dbReference>
<comment type="caution">
    <text evidence="1">The sequence shown here is derived from an EMBL/GenBank/DDBJ whole genome shotgun (WGS) entry which is preliminary data.</text>
</comment>
<dbReference type="RefSeq" id="WP_236346155.1">
    <property type="nucleotide sequence ID" value="NZ_CAKMMF010000038.1"/>
</dbReference>
<keyword evidence="2" id="KW-1185">Reference proteome</keyword>
<dbReference type="SMART" id="SM00855">
    <property type="entry name" value="PGAM"/>
    <property type="match status" value="1"/>
</dbReference>
<dbReference type="InterPro" id="IPR050275">
    <property type="entry name" value="PGM_Phosphatase"/>
</dbReference>
<reference evidence="1" key="1">
    <citation type="submission" date="2022-01" db="EMBL/GenBank/DDBJ databases">
        <authorList>
            <person name="Criscuolo A."/>
        </authorList>
    </citation>
    <scope>NUCLEOTIDE SEQUENCE</scope>
    <source>
        <strain evidence="1">CIP111893</strain>
    </source>
</reference>
<dbReference type="EC" id="5.4.2.11" evidence="1"/>